<dbReference type="CDD" id="cd06587">
    <property type="entry name" value="VOC"/>
    <property type="match status" value="2"/>
</dbReference>
<protein>
    <submittedName>
        <fullName evidence="2">VOC family protein</fullName>
    </submittedName>
</protein>
<dbReference type="Pfam" id="PF18029">
    <property type="entry name" value="Glyoxalase_6"/>
    <property type="match status" value="2"/>
</dbReference>
<evidence type="ECO:0000313" key="3">
    <source>
        <dbReference type="Proteomes" id="UP001596512"/>
    </source>
</evidence>
<feature type="domain" description="Glyoxalase-like" evidence="1">
    <location>
        <begin position="8"/>
        <end position="114"/>
    </location>
</feature>
<accession>A0ABW2TTL8</accession>
<proteinExistence type="predicted"/>
<dbReference type="EMBL" id="JBHTEY010000004">
    <property type="protein sequence ID" value="MFC7615828.1"/>
    <property type="molecule type" value="Genomic_DNA"/>
</dbReference>
<feature type="domain" description="Glyoxalase-like" evidence="1">
    <location>
        <begin position="128"/>
        <end position="234"/>
    </location>
</feature>
<evidence type="ECO:0000259" key="1">
    <source>
        <dbReference type="Pfam" id="PF18029"/>
    </source>
</evidence>
<comment type="caution">
    <text evidence="2">The sequence shown here is derived from an EMBL/GenBank/DDBJ whole genome shotgun (WGS) entry which is preliminary data.</text>
</comment>
<dbReference type="Proteomes" id="UP001596512">
    <property type="component" value="Unassembled WGS sequence"/>
</dbReference>
<dbReference type="InterPro" id="IPR041581">
    <property type="entry name" value="Glyoxalase_6"/>
</dbReference>
<keyword evidence="3" id="KW-1185">Reference proteome</keyword>
<dbReference type="InterPro" id="IPR029068">
    <property type="entry name" value="Glyas_Bleomycin-R_OHBP_Dase"/>
</dbReference>
<dbReference type="Gene3D" id="3.10.180.10">
    <property type="entry name" value="2,3-Dihydroxybiphenyl 1,2-Dioxygenase, domain 1"/>
    <property type="match status" value="2"/>
</dbReference>
<organism evidence="2 3">
    <name type="scientific">Actinokineospora soli</name>
    <dbReference type="NCBI Taxonomy" id="1048753"/>
    <lineage>
        <taxon>Bacteria</taxon>
        <taxon>Bacillati</taxon>
        <taxon>Actinomycetota</taxon>
        <taxon>Actinomycetes</taxon>
        <taxon>Pseudonocardiales</taxon>
        <taxon>Pseudonocardiaceae</taxon>
        <taxon>Actinokineospora</taxon>
    </lineage>
</organism>
<dbReference type="PANTHER" id="PTHR35908">
    <property type="entry name" value="HYPOTHETICAL FUSION PROTEIN"/>
    <property type="match status" value="1"/>
</dbReference>
<name>A0ABW2TTL8_9PSEU</name>
<dbReference type="SUPFAM" id="SSF54593">
    <property type="entry name" value="Glyoxalase/Bleomycin resistance protein/Dihydroxybiphenyl dioxygenase"/>
    <property type="match status" value="2"/>
</dbReference>
<sequence>MTAQFDLVVIDAADIGAVGRFYAALTGWDVVREDADRFGVRAPDGQEVEFQRAPDHVSPRWPGQEFPQQFHLDIQTADPAAQVDRAIALGATHLSDGDDWITLADPAGHPFDLCQKDGVDGVMALFAVTIDAPNASALARFYAAVTGMDLTYDGPEGALLSGGGRNLMFQQVQTYTPPAWPDPSRPQQAHLDLKTDDLDAAEALAHSHGATTLDASSPTFRVLADPAGHPFCLVR</sequence>
<gene>
    <name evidence="2" type="ORF">ACFQV2_22390</name>
</gene>
<evidence type="ECO:0000313" key="2">
    <source>
        <dbReference type="EMBL" id="MFC7615828.1"/>
    </source>
</evidence>
<reference evidence="3" key="1">
    <citation type="journal article" date="2019" name="Int. J. Syst. Evol. Microbiol.">
        <title>The Global Catalogue of Microorganisms (GCM) 10K type strain sequencing project: providing services to taxonomists for standard genome sequencing and annotation.</title>
        <authorList>
            <consortium name="The Broad Institute Genomics Platform"/>
            <consortium name="The Broad Institute Genome Sequencing Center for Infectious Disease"/>
            <person name="Wu L."/>
            <person name="Ma J."/>
        </authorList>
    </citation>
    <scope>NUCLEOTIDE SEQUENCE [LARGE SCALE GENOMIC DNA]</scope>
    <source>
        <strain evidence="3">JCM 17695</strain>
    </source>
</reference>
<dbReference type="PANTHER" id="PTHR35908:SF1">
    <property type="entry name" value="CONSERVED PROTEIN"/>
    <property type="match status" value="1"/>
</dbReference>